<proteinExistence type="predicted"/>
<dbReference type="RefSeq" id="WP_025815241.1">
    <property type="nucleotide sequence ID" value="NZ_BAIZ01000002.1"/>
</dbReference>
<feature type="chain" id="PRO_5016237689" description="Outer membrane protein with beta-barrel domain" evidence="1">
    <location>
        <begin position="21"/>
        <end position="248"/>
    </location>
</feature>
<evidence type="ECO:0000313" key="2">
    <source>
        <dbReference type="EMBL" id="PXX24127.1"/>
    </source>
</evidence>
<name>A0A318I9G0_9BACT</name>
<dbReference type="OrthoDB" id="1033146at2"/>
<sequence length="248" mass="27327">MKKQILTLTLMFTASLVANAQYSTGVAQLKNEHLAFATSAETMPTSLSYAQSTGRTTQPYTANTNNATFKANPSAKETPAAYAAPASELQIARGFKGFVEPSYSLSFDGNEYNRFGFTVSLGSQIFPKLFVGGGIGLEYYPDTELNSFPIFADVRFNFKNKGITPFIGMKVGYVISKDFYGLYFNPSFGYRFGLTKKLALHAAVGYVMQTMNSFDDNNNVKYNFGSVYISANDIEINSCIKLQVGFEF</sequence>
<protein>
    <recommendedName>
        <fullName evidence="4">Outer membrane protein with beta-barrel domain</fullName>
    </recommendedName>
</protein>
<reference evidence="2 3" key="1">
    <citation type="submission" date="2018-05" db="EMBL/GenBank/DDBJ databases">
        <title>Genomic Encyclopedia of Type Strains, Phase I: the one thousand microbial genomes (KMG-I) project.</title>
        <authorList>
            <person name="Kyrpides N."/>
        </authorList>
    </citation>
    <scope>NUCLEOTIDE SEQUENCE [LARGE SCALE GENOMIC DNA]</scope>
    <source>
        <strain evidence="2 3">DSM 15611</strain>
    </source>
</reference>
<accession>A0A318I9G0</accession>
<evidence type="ECO:0008006" key="4">
    <source>
        <dbReference type="Google" id="ProtNLM"/>
    </source>
</evidence>
<organism evidence="2 3">
    <name type="scientific">Hoylesella shahii DSM 15611 = JCM 12083</name>
    <dbReference type="NCBI Taxonomy" id="1122991"/>
    <lineage>
        <taxon>Bacteria</taxon>
        <taxon>Pseudomonadati</taxon>
        <taxon>Bacteroidota</taxon>
        <taxon>Bacteroidia</taxon>
        <taxon>Bacteroidales</taxon>
        <taxon>Prevotellaceae</taxon>
        <taxon>Hoylesella</taxon>
    </lineage>
</organism>
<dbReference type="Proteomes" id="UP000248314">
    <property type="component" value="Unassembled WGS sequence"/>
</dbReference>
<evidence type="ECO:0000256" key="1">
    <source>
        <dbReference type="SAM" id="SignalP"/>
    </source>
</evidence>
<evidence type="ECO:0000313" key="3">
    <source>
        <dbReference type="Proteomes" id="UP000248314"/>
    </source>
</evidence>
<feature type="signal peptide" evidence="1">
    <location>
        <begin position="1"/>
        <end position="20"/>
    </location>
</feature>
<keyword evidence="3" id="KW-1185">Reference proteome</keyword>
<dbReference type="AlphaFoldDB" id="A0A318I9G0"/>
<comment type="caution">
    <text evidence="2">The sequence shown here is derived from an EMBL/GenBank/DDBJ whole genome shotgun (WGS) entry which is preliminary data.</text>
</comment>
<dbReference type="EMBL" id="QJJX01000003">
    <property type="protein sequence ID" value="PXX24127.1"/>
    <property type="molecule type" value="Genomic_DNA"/>
</dbReference>
<gene>
    <name evidence="2" type="ORF">EJ73_00368</name>
</gene>
<keyword evidence="1" id="KW-0732">Signal</keyword>